<proteinExistence type="inferred from homology"/>
<dbReference type="Gene3D" id="3.60.21.10">
    <property type="match status" value="1"/>
</dbReference>
<evidence type="ECO:0000256" key="1">
    <source>
        <dbReference type="ARBA" id="ARBA00005662"/>
    </source>
</evidence>
<dbReference type="EMBL" id="PKUQ01000022">
    <property type="protein sequence ID" value="PLW76656.1"/>
    <property type="molecule type" value="Genomic_DNA"/>
</dbReference>
<dbReference type="PANTHER" id="PTHR33393">
    <property type="entry name" value="POLYGLUTAMINE SYNTHESIS ACCESSORY PROTEIN RV0574C-RELATED"/>
    <property type="match status" value="1"/>
</dbReference>
<comment type="similarity">
    <text evidence="1">Belongs to the CapA family.</text>
</comment>
<organism evidence="3 4">
    <name type="scientific">Cohaesibacter celericrescens</name>
    <dbReference type="NCBI Taxonomy" id="2067669"/>
    <lineage>
        <taxon>Bacteria</taxon>
        <taxon>Pseudomonadati</taxon>
        <taxon>Pseudomonadota</taxon>
        <taxon>Alphaproteobacteria</taxon>
        <taxon>Hyphomicrobiales</taxon>
        <taxon>Cohaesibacteraceae</taxon>
    </lineage>
</organism>
<comment type="caution">
    <text evidence="3">The sequence shown here is derived from an EMBL/GenBank/DDBJ whole genome shotgun (WGS) entry which is preliminary data.</text>
</comment>
<dbReference type="Proteomes" id="UP000234881">
    <property type="component" value="Unassembled WGS sequence"/>
</dbReference>
<dbReference type="AlphaFoldDB" id="A0A2N5XQ57"/>
<feature type="domain" description="Capsule synthesis protein CapA" evidence="2">
    <location>
        <begin position="78"/>
        <end position="333"/>
    </location>
</feature>
<dbReference type="SMART" id="SM00854">
    <property type="entry name" value="PGA_cap"/>
    <property type="match status" value="1"/>
</dbReference>
<evidence type="ECO:0000313" key="4">
    <source>
        <dbReference type="Proteomes" id="UP000234881"/>
    </source>
</evidence>
<evidence type="ECO:0000259" key="2">
    <source>
        <dbReference type="SMART" id="SM00854"/>
    </source>
</evidence>
<dbReference type="OrthoDB" id="9810718at2"/>
<dbReference type="InterPro" id="IPR052169">
    <property type="entry name" value="CW_Biosynth-Accessory"/>
</dbReference>
<sequence>MSISCHWDRNSFLVKHVLSAIFASSVGVSVSSASETIRPASIRLDMHAGKPHTYLAMTTKIDKSVDFSAKTEGSEHFTLVMVGDTGFAPSRAKPLPDKVYKYGRALTFEQTLKSIKSEINGDINFANIETVISASSKLKPVSKKYNFMTHPNGVRHLVDAGFNLFSMANNHAFDYGQDGVRDSVRHANALLSKGLLAHAGIGNNHKQAARTPVFQRDTLRVAFGAVGIGAGGGGIQRATDKRPGQLNLFSPKDRQLLANNLSQAPADLRLLSVHHGPERHIRPSGREVQMIRQFVRNADANVMIGHHAHVSRGIEIMNGRLIIYGLGNFNHQGTANMNGKNGCHNYSLLVRVHFTQKTGARPQIAAIEAVPINSTHMQPTRIKGRHGARRIAILNGLANQFDNKKSGSSGVRFMAQTDGSGLYCTKAAAEHLYTRQLCGNFRQEHLASKKKYQRAAATCGGSAPLSMIAKAIIAPDAKRVAKARFTPATVSSSSDQTAGSALASNAKQALDIAAIGQLPLVHTPEAFNSKAKRGTLISHKLDRNPDHWPAGIPLAWAVPTDENAKDRLRRWQLKRYSVAEVEKLLKKRGLIN</sequence>
<evidence type="ECO:0000313" key="3">
    <source>
        <dbReference type="EMBL" id="PLW76656.1"/>
    </source>
</evidence>
<keyword evidence="4" id="KW-1185">Reference proteome</keyword>
<name>A0A2N5XQ57_9HYPH</name>
<accession>A0A2N5XQ57</accession>
<dbReference type="Pfam" id="PF09587">
    <property type="entry name" value="PGA_cap"/>
    <property type="match status" value="1"/>
</dbReference>
<protein>
    <recommendedName>
        <fullName evidence="2">Capsule synthesis protein CapA domain-containing protein</fullName>
    </recommendedName>
</protein>
<gene>
    <name evidence="3" type="ORF">C0081_11310</name>
</gene>
<dbReference type="InterPro" id="IPR029052">
    <property type="entry name" value="Metallo-depent_PP-like"/>
</dbReference>
<dbReference type="SUPFAM" id="SSF56300">
    <property type="entry name" value="Metallo-dependent phosphatases"/>
    <property type="match status" value="1"/>
</dbReference>
<dbReference type="PANTHER" id="PTHR33393:SF11">
    <property type="entry name" value="POLYGLUTAMINE SYNTHESIS ACCESSORY PROTEIN RV0574C-RELATED"/>
    <property type="match status" value="1"/>
</dbReference>
<dbReference type="InterPro" id="IPR019079">
    <property type="entry name" value="Capsule_synth_CapA"/>
</dbReference>
<reference evidence="3 4" key="1">
    <citation type="submission" date="2018-01" db="EMBL/GenBank/DDBJ databases">
        <title>The draft genome sequence of Cohaesibacter sp. H1304.</title>
        <authorList>
            <person name="Wang N.-N."/>
            <person name="Du Z.-J."/>
        </authorList>
    </citation>
    <scope>NUCLEOTIDE SEQUENCE [LARGE SCALE GENOMIC DNA]</scope>
    <source>
        <strain evidence="3 4">H1304</strain>
    </source>
</reference>